<evidence type="ECO:0000313" key="3">
    <source>
        <dbReference type="Proteomes" id="UP000000263"/>
    </source>
</evidence>
<organism evidence="2 3">
    <name type="scientific">Roseiflexus castenholzii (strain DSM 13941 / HLO8)</name>
    <dbReference type="NCBI Taxonomy" id="383372"/>
    <lineage>
        <taxon>Bacteria</taxon>
        <taxon>Bacillati</taxon>
        <taxon>Chloroflexota</taxon>
        <taxon>Chloroflexia</taxon>
        <taxon>Chloroflexales</taxon>
        <taxon>Roseiflexineae</taxon>
        <taxon>Roseiflexaceae</taxon>
        <taxon>Roseiflexus</taxon>
    </lineage>
</organism>
<dbReference type="GO" id="GO:0016757">
    <property type="term" value="F:glycosyltransferase activity"/>
    <property type="evidence" value="ECO:0007669"/>
    <property type="project" value="TreeGrafter"/>
</dbReference>
<proteinExistence type="predicted"/>
<keyword evidence="2" id="KW-0808">Transferase</keyword>
<sequence length="408" mass="46207">MRILVLTSWWPEPADNGIKLRIRHLLRAIARRYEIHLVALTHDGADTTQRQEVDQLCASAIMLSAPRRNPRRRDVIASLWHTQPASVRVRWEPQWSAVVRERVATLKPDIVLAVELSTAIYAHDLPGVVRILDDPELVELSEWRRAPSPARKLRAWLTWYRQCSYVRYLLRSFAACSVVSEAELDLVRRLAPANTRLAMIPNGAEIGEGPGNWGEPQPDTLIYPGSLTYSANLDAVHYFLNSIFPHIRRRRPDVRLRLTGRVEPEHLVALPSLEGVDVLGFVPDIRSEVARAWCEVVPLREGSGTRLKVLEALALGTPVVSTPKGVEGLDLEHGRHVMIADTPESFADATLRVLEQPELRAQLASQGRQRVVERYDWRVIGQQMNDLLGEVVERYRWMAPGRPRIGNA</sequence>
<dbReference type="SUPFAM" id="SSF53756">
    <property type="entry name" value="UDP-Glycosyltransferase/glycogen phosphorylase"/>
    <property type="match status" value="1"/>
</dbReference>
<dbReference type="EMBL" id="CP000804">
    <property type="protein sequence ID" value="ABU56593.1"/>
    <property type="molecule type" value="Genomic_DNA"/>
</dbReference>
<dbReference type="STRING" id="383372.Rcas_0462"/>
<accession>A7NGK3</accession>
<dbReference type="CAZy" id="GT4">
    <property type="family name" value="Glycosyltransferase Family 4"/>
</dbReference>
<dbReference type="OrthoDB" id="9807209at2"/>
<reference evidence="2 3" key="1">
    <citation type="submission" date="2007-08" db="EMBL/GenBank/DDBJ databases">
        <title>Complete sequence of Roseiflexus castenholzii DSM 13941.</title>
        <authorList>
            <consortium name="US DOE Joint Genome Institute"/>
            <person name="Copeland A."/>
            <person name="Lucas S."/>
            <person name="Lapidus A."/>
            <person name="Barry K."/>
            <person name="Glavina del Rio T."/>
            <person name="Dalin E."/>
            <person name="Tice H."/>
            <person name="Pitluck S."/>
            <person name="Thompson L.S."/>
            <person name="Brettin T."/>
            <person name="Bruce D."/>
            <person name="Detter J.C."/>
            <person name="Han C."/>
            <person name="Tapia R."/>
            <person name="Schmutz J."/>
            <person name="Larimer F."/>
            <person name="Land M."/>
            <person name="Hauser L."/>
            <person name="Kyrpides N."/>
            <person name="Mikhailova N."/>
            <person name="Bryant D.A."/>
            <person name="Hanada S."/>
            <person name="Tsukatani Y."/>
            <person name="Richardson P."/>
        </authorList>
    </citation>
    <scope>NUCLEOTIDE SEQUENCE [LARGE SCALE GENOMIC DNA]</scope>
    <source>
        <strain evidence="3">DSM 13941 / HLO8</strain>
    </source>
</reference>
<dbReference type="CDD" id="cd03801">
    <property type="entry name" value="GT4_PimA-like"/>
    <property type="match status" value="1"/>
</dbReference>
<dbReference type="HOGENOM" id="CLU_028014_3_0_0"/>
<dbReference type="RefSeq" id="WP_011997996.1">
    <property type="nucleotide sequence ID" value="NC_009767.1"/>
</dbReference>
<dbReference type="eggNOG" id="COG0438">
    <property type="taxonomic scope" value="Bacteria"/>
</dbReference>
<feature type="domain" description="Glycosyltransferase subfamily 4-like N-terminal" evidence="1">
    <location>
        <begin position="16"/>
        <end position="203"/>
    </location>
</feature>
<keyword evidence="3" id="KW-1185">Reference proteome</keyword>
<dbReference type="InterPro" id="IPR028098">
    <property type="entry name" value="Glyco_trans_4-like_N"/>
</dbReference>
<dbReference type="Proteomes" id="UP000000263">
    <property type="component" value="Chromosome"/>
</dbReference>
<gene>
    <name evidence="2" type="ordered locus">Rcas_0462</name>
</gene>
<dbReference type="KEGG" id="rca:Rcas_0462"/>
<protein>
    <submittedName>
        <fullName evidence="2">Glycosyl transferase group 1</fullName>
    </submittedName>
</protein>
<dbReference type="Pfam" id="PF13579">
    <property type="entry name" value="Glyco_trans_4_4"/>
    <property type="match status" value="1"/>
</dbReference>
<dbReference type="AlphaFoldDB" id="A7NGK3"/>
<dbReference type="PANTHER" id="PTHR12526:SF600">
    <property type="entry name" value="GLYCOSYL TRANSFERASE GROUP 1"/>
    <property type="match status" value="1"/>
</dbReference>
<evidence type="ECO:0000259" key="1">
    <source>
        <dbReference type="Pfam" id="PF13579"/>
    </source>
</evidence>
<dbReference type="Gene3D" id="3.40.50.2000">
    <property type="entry name" value="Glycogen Phosphorylase B"/>
    <property type="match status" value="2"/>
</dbReference>
<dbReference type="PANTHER" id="PTHR12526">
    <property type="entry name" value="GLYCOSYLTRANSFERASE"/>
    <property type="match status" value="1"/>
</dbReference>
<evidence type="ECO:0000313" key="2">
    <source>
        <dbReference type="EMBL" id="ABU56593.1"/>
    </source>
</evidence>
<dbReference type="Pfam" id="PF13692">
    <property type="entry name" value="Glyco_trans_1_4"/>
    <property type="match status" value="1"/>
</dbReference>
<name>A7NGK3_ROSCS</name>